<comment type="caution">
    <text evidence="1">The sequence shown here is derived from an EMBL/GenBank/DDBJ whole genome shotgun (WGS) entry which is preliminary data.</text>
</comment>
<protein>
    <submittedName>
        <fullName evidence="1">Uncharacterized protein</fullName>
    </submittedName>
</protein>
<dbReference type="Proteomes" id="UP000286097">
    <property type="component" value="Unassembled WGS sequence"/>
</dbReference>
<dbReference type="Proteomes" id="UP000282087">
    <property type="component" value="Unassembled WGS sequence"/>
</dbReference>
<sequence>MTQVRTEETRVTKAELQPRRRNTMGMMHALGKERRDAERLFEMRQWKKSSRKWPQQHIVLANILVLTAFQHVVRCNKALAAIRSAKARTLENKAQNR</sequence>
<dbReference type="VEuPathDB" id="FungiDB:DD237_006865"/>
<evidence type="ECO:0000313" key="4">
    <source>
        <dbReference type="Proteomes" id="UP000286097"/>
    </source>
</evidence>
<dbReference type="EMBL" id="QLLG01000186">
    <property type="protein sequence ID" value="RMX66822.1"/>
    <property type="molecule type" value="Genomic_DNA"/>
</dbReference>
<evidence type="ECO:0000313" key="1">
    <source>
        <dbReference type="EMBL" id="RMX66822.1"/>
    </source>
</evidence>
<proteinExistence type="predicted"/>
<dbReference type="EMBL" id="QKXF01000658">
    <property type="protein sequence ID" value="RQM10011.1"/>
    <property type="molecule type" value="Genomic_DNA"/>
</dbReference>
<dbReference type="AlphaFoldDB" id="A0A3M6VKJ2"/>
<gene>
    <name evidence="2" type="ORF">DD237_006865</name>
    <name evidence="1" type="ORF">DD238_006518</name>
</gene>
<organism evidence="1 3">
    <name type="scientific">Peronospora effusa</name>
    <dbReference type="NCBI Taxonomy" id="542832"/>
    <lineage>
        <taxon>Eukaryota</taxon>
        <taxon>Sar</taxon>
        <taxon>Stramenopiles</taxon>
        <taxon>Oomycota</taxon>
        <taxon>Peronosporomycetes</taxon>
        <taxon>Peronosporales</taxon>
        <taxon>Peronosporaceae</taxon>
        <taxon>Peronospora</taxon>
    </lineage>
</organism>
<accession>A0A3M6VKJ2</accession>
<reference evidence="3 4" key="1">
    <citation type="submission" date="2018-06" db="EMBL/GenBank/DDBJ databases">
        <title>Comparative genomics of downy mildews reveals potential adaptations to biotrophy.</title>
        <authorList>
            <person name="Fletcher K."/>
            <person name="Klosterman S.J."/>
            <person name="Derevnina L."/>
            <person name="Martin F."/>
            <person name="Koike S."/>
            <person name="Reyes Chin-Wo S."/>
            <person name="Mou B."/>
            <person name="Michelmore R."/>
        </authorList>
    </citation>
    <scope>NUCLEOTIDE SEQUENCE [LARGE SCALE GENOMIC DNA]</scope>
    <source>
        <strain evidence="2 4">R13</strain>
        <strain evidence="1 3">R14</strain>
    </source>
</reference>
<evidence type="ECO:0000313" key="3">
    <source>
        <dbReference type="Proteomes" id="UP000282087"/>
    </source>
</evidence>
<evidence type="ECO:0000313" key="2">
    <source>
        <dbReference type="EMBL" id="RQM10011.1"/>
    </source>
</evidence>
<name>A0A3M6VKJ2_9STRA</name>
<keyword evidence="3" id="KW-1185">Reference proteome</keyword>